<sequence>MKQLTKFIEKNSSGKKVLGLFILTNVVYTFMLTVTIPKTMEFSNGMKLLDMMPTGYDWDYVSELLTSLGENGRLTYLTNQIPVDMIYPLLFGLSYCLLLGYFLKKLNKLDSPYIYLSLLPIIAGIADYLENFGIIRMLKSYPDLTEISVKTTSLFSLIKSISTTTFFITLIIVLMILGLKTINKKNN</sequence>
<protein>
    <recommendedName>
        <fullName evidence="4">DUF1361 domain-containing protein</fullName>
    </recommendedName>
</protein>
<organism evidence="2 3">
    <name type="scientific">Psychroserpens ponticola</name>
    <dbReference type="NCBI Taxonomy" id="2932268"/>
    <lineage>
        <taxon>Bacteria</taxon>
        <taxon>Pseudomonadati</taxon>
        <taxon>Bacteroidota</taxon>
        <taxon>Flavobacteriia</taxon>
        <taxon>Flavobacteriales</taxon>
        <taxon>Flavobacteriaceae</taxon>
        <taxon>Psychroserpens</taxon>
    </lineage>
</organism>
<evidence type="ECO:0000313" key="2">
    <source>
        <dbReference type="EMBL" id="WCO03184.1"/>
    </source>
</evidence>
<evidence type="ECO:0000313" key="3">
    <source>
        <dbReference type="Proteomes" id="UP001202717"/>
    </source>
</evidence>
<accession>A0ABY7S1X6</accession>
<keyword evidence="1" id="KW-0472">Membrane</keyword>
<keyword evidence="1" id="KW-0812">Transmembrane</keyword>
<feature type="transmembrane region" description="Helical" evidence="1">
    <location>
        <begin position="154"/>
        <end position="179"/>
    </location>
</feature>
<evidence type="ECO:0000256" key="1">
    <source>
        <dbReference type="SAM" id="Phobius"/>
    </source>
</evidence>
<keyword evidence="1" id="KW-1133">Transmembrane helix</keyword>
<dbReference type="Proteomes" id="UP001202717">
    <property type="component" value="Chromosome"/>
</dbReference>
<dbReference type="RefSeq" id="WP_249994205.1">
    <property type="nucleotide sequence ID" value="NZ_CP116221.1"/>
</dbReference>
<dbReference type="EMBL" id="CP116221">
    <property type="protein sequence ID" value="WCO03184.1"/>
    <property type="molecule type" value="Genomic_DNA"/>
</dbReference>
<evidence type="ECO:0008006" key="4">
    <source>
        <dbReference type="Google" id="ProtNLM"/>
    </source>
</evidence>
<name>A0ABY7S1X6_9FLAO</name>
<reference evidence="2 3" key="1">
    <citation type="submission" date="2023-01" db="EMBL/GenBank/DDBJ databases">
        <title>Psychroserpens ponticola sp. nov., isolated from seawater.</title>
        <authorList>
            <person name="Kristyanto S."/>
            <person name="Jung J."/>
            <person name="Kim J.M."/>
            <person name="Jeon C.O."/>
        </authorList>
    </citation>
    <scope>NUCLEOTIDE SEQUENCE [LARGE SCALE GENOMIC DNA]</scope>
    <source>
        <strain evidence="2 3">MSW6</strain>
    </source>
</reference>
<feature type="transmembrane region" description="Helical" evidence="1">
    <location>
        <begin position="115"/>
        <end position="134"/>
    </location>
</feature>
<feature type="transmembrane region" description="Helical" evidence="1">
    <location>
        <begin position="85"/>
        <end position="103"/>
    </location>
</feature>
<keyword evidence="3" id="KW-1185">Reference proteome</keyword>
<proteinExistence type="predicted"/>
<feature type="transmembrane region" description="Helical" evidence="1">
    <location>
        <begin position="20"/>
        <end position="40"/>
    </location>
</feature>
<gene>
    <name evidence="2" type="ORF">MUN68_006725</name>
</gene>